<dbReference type="Pfam" id="PF00498">
    <property type="entry name" value="FHA"/>
    <property type="match status" value="1"/>
</dbReference>
<accession>A0A975BEZ5</accession>
<dbReference type="AlphaFoldDB" id="A0A975BEZ5"/>
<protein>
    <submittedName>
        <fullName evidence="3">Adenylate/guanylate cyclase domain-containing protein</fullName>
    </submittedName>
</protein>
<dbReference type="CDD" id="cd07302">
    <property type="entry name" value="CHD"/>
    <property type="match status" value="1"/>
</dbReference>
<evidence type="ECO:0000259" key="1">
    <source>
        <dbReference type="PROSITE" id="PS50006"/>
    </source>
</evidence>
<dbReference type="SMART" id="SM00044">
    <property type="entry name" value="CYCc"/>
    <property type="match status" value="1"/>
</dbReference>
<evidence type="ECO:0000313" key="4">
    <source>
        <dbReference type="Proteomes" id="UP000663722"/>
    </source>
</evidence>
<feature type="domain" description="Guanylate cyclase" evidence="2">
    <location>
        <begin position="42"/>
        <end position="158"/>
    </location>
</feature>
<name>A0A975BEZ5_9BACT</name>
<dbReference type="CDD" id="cd00060">
    <property type="entry name" value="FHA"/>
    <property type="match status" value="1"/>
</dbReference>
<keyword evidence="4" id="KW-1185">Reference proteome</keyword>
<proteinExistence type="predicted"/>
<dbReference type="PANTHER" id="PTHR43081:SF1">
    <property type="entry name" value="ADENYLATE CYCLASE, TERMINAL-DIFFERENTIATION SPECIFIC"/>
    <property type="match status" value="1"/>
</dbReference>
<dbReference type="GO" id="GO:0009190">
    <property type="term" value="P:cyclic nucleotide biosynthetic process"/>
    <property type="evidence" value="ECO:0007669"/>
    <property type="project" value="InterPro"/>
</dbReference>
<dbReference type="PROSITE" id="PS50125">
    <property type="entry name" value="GUANYLATE_CYCLASE_2"/>
    <property type="match status" value="1"/>
</dbReference>
<dbReference type="InterPro" id="IPR000253">
    <property type="entry name" value="FHA_dom"/>
</dbReference>
<dbReference type="PROSITE" id="PS50006">
    <property type="entry name" value="FHA_DOMAIN"/>
    <property type="match status" value="1"/>
</dbReference>
<evidence type="ECO:0000313" key="3">
    <source>
        <dbReference type="EMBL" id="QTA84078.1"/>
    </source>
</evidence>
<dbReference type="InterPro" id="IPR029787">
    <property type="entry name" value="Nucleotide_cyclase"/>
</dbReference>
<dbReference type="KEGG" id="dmm:dnm_000700"/>
<dbReference type="GO" id="GO:0035556">
    <property type="term" value="P:intracellular signal transduction"/>
    <property type="evidence" value="ECO:0007669"/>
    <property type="project" value="InterPro"/>
</dbReference>
<dbReference type="Pfam" id="PF00211">
    <property type="entry name" value="Guanylate_cyc"/>
    <property type="match status" value="1"/>
</dbReference>
<dbReference type="RefSeq" id="WP_207680714.1">
    <property type="nucleotide sequence ID" value="NZ_CP061800.1"/>
</dbReference>
<dbReference type="InterPro" id="IPR050697">
    <property type="entry name" value="Adenylyl/Guanylyl_Cyclase_3/4"/>
</dbReference>
<gene>
    <name evidence="3" type="ORF">dnm_000700</name>
</gene>
<dbReference type="SMART" id="SM00240">
    <property type="entry name" value="FHA"/>
    <property type="match status" value="1"/>
</dbReference>
<dbReference type="InterPro" id="IPR001054">
    <property type="entry name" value="A/G_cyclase"/>
</dbReference>
<dbReference type="GO" id="GO:0004016">
    <property type="term" value="F:adenylate cyclase activity"/>
    <property type="evidence" value="ECO:0007669"/>
    <property type="project" value="UniProtKB-ARBA"/>
</dbReference>
<dbReference type="SUPFAM" id="SSF49879">
    <property type="entry name" value="SMAD/FHA domain"/>
    <property type="match status" value="1"/>
</dbReference>
<dbReference type="Gene3D" id="3.30.70.1230">
    <property type="entry name" value="Nucleotide cyclase"/>
    <property type="match status" value="1"/>
</dbReference>
<evidence type="ECO:0000259" key="2">
    <source>
        <dbReference type="PROSITE" id="PS50125"/>
    </source>
</evidence>
<dbReference type="InterPro" id="IPR008984">
    <property type="entry name" value="SMAD_FHA_dom_sf"/>
</dbReference>
<dbReference type="Proteomes" id="UP000663722">
    <property type="component" value="Chromosome"/>
</dbReference>
<sequence length="333" mass="37346">MSYLKRMTSYFSKSQENFSSTWENYKANKKTDKKVKKISSLAILFANIPQSDQLFKTLGNKNAQKIISACLSLLSKITESHKGRVIKIKGDEIICTFPIAENAVKAGKTMHMEVEKMYAGDNSDLVPPNIRIGIHSGSVVSGRNEIFGDAVTIAAHMTEFAKERQIIITKQTAEALGPEYETMFRCIEHIKIKDKNGKISIHEMIWKPAPARESEVPCVASDSKTLSPRLELRFLHHKFDIDQNRQCVTMGRDPDNDLVVDSHRVSRSHAYIKYCKGKFVLTDQSMNGTCLLLNGKQGMVKNTKKSLHGNGVIGLAQKVSYDSPDAIHFTIRP</sequence>
<dbReference type="SUPFAM" id="SSF55073">
    <property type="entry name" value="Nucleotide cyclase"/>
    <property type="match status" value="1"/>
</dbReference>
<dbReference type="EMBL" id="CP061800">
    <property type="protein sequence ID" value="QTA84078.1"/>
    <property type="molecule type" value="Genomic_DNA"/>
</dbReference>
<reference evidence="3" key="1">
    <citation type="journal article" date="2021" name="Microb. Physiol.">
        <title>Proteogenomic Insights into the Physiology of Marine, Sulfate-Reducing, Filamentous Desulfonema limicola and Desulfonema magnum.</title>
        <authorList>
            <person name="Schnaars V."/>
            <person name="Wohlbrand L."/>
            <person name="Scheve S."/>
            <person name="Hinrichs C."/>
            <person name="Reinhardt R."/>
            <person name="Rabus R."/>
        </authorList>
    </citation>
    <scope>NUCLEOTIDE SEQUENCE</scope>
    <source>
        <strain evidence="3">4be13</strain>
    </source>
</reference>
<dbReference type="Gene3D" id="2.60.200.20">
    <property type="match status" value="1"/>
</dbReference>
<feature type="domain" description="FHA" evidence="1">
    <location>
        <begin position="248"/>
        <end position="289"/>
    </location>
</feature>
<dbReference type="PANTHER" id="PTHR43081">
    <property type="entry name" value="ADENYLATE CYCLASE, TERMINAL-DIFFERENTIATION SPECIFIC-RELATED"/>
    <property type="match status" value="1"/>
</dbReference>
<organism evidence="3 4">
    <name type="scientific">Desulfonema magnum</name>
    <dbReference type="NCBI Taxonomy" id="45655"/>
    <lineage>
        <taxon>Bacteria</taxon>
        <taxon>Pseudomonadati</taxon>
        <taxon>Thermodesulfobacteriota</taxon>
        <taxon>Desulfobacteria</taxon>
        <taxon>Desulfobacterales</taxon>
        <taxon>Desulfococcaceae</taxon>
        <taxon>Desulfonema</taxon>
    </lineage>
</organism>